<protein>
    <recommendedName>
        <fullName evidence="6">Small ribosomal subunit protein uS5m</fullName>
    </recommendedName>
    <alternativeName>
        <fullName evidence="7">28S ribosomal protein S5, mitochondrial</fullName>
    </alternativeName>
</protein>
<feature type="region of interest" description="Disordered" evidence="11">
    <location>
        <begin position="247"/>
        <end position="269"/>
    </location>
</feature>
<dbReference type="PANTHER" id="PTHR48277">
    <property type="entry name" value="MITOCHONDRIAL RIBOSOMAL PROTEIN S5"/>
    <property type="match status" value="1"/>
</dbReference>
<proteinExistence type="inferred from homology"/>
<dbReference type="Pfam" id="PF21251">
    <property type="entry name" value="Ribosomal_uS5m_N"/>
    <property type="match status" value="1"/>
</dbReference>
<reference evidence="13" key="1">
    <citation type="journal article" date="2023" name="G3 (Bethesda)">
        <title>A reference genome for the long-term kleptoplast-retaining sea slug Elysia crispata morphotype clarki.</title>
        <authorList>
            <person name="Eastman K.E."/>
            <person name="Pendleton A.L."/>
            <person name="Shaikh M.A."/>
            <person name="Suttiyut T."/>
            <person name="Ogas R."/>
            <person name="Tomko P."/>
            <person name="Gavelis G."/>
            <person name="Widhalm J.R."/>
            <person name="Wisecaver J.H."/>
        </authorList>
    </citation>
    <scope>NUCLEOTIDE SEQUENCE</scope>
    <source>
        <strain evidence="13">ECLA1</strain>
    </source>
</reference>
<accession>A0AAE1AAY3</accession>
<dbReference type="FunFam" id="3.30.160.20:FF:000022">
    <property type="entry name" value="28S ribosomal protein S5, mitochondrial"/>
    <property type="match status" value="1"/>
</dbReference>
<dbReference type="FunFam" id="3.30.230.10:FF:000002">
    <property type="entry name" value="30S ribosomal protein S5"/>
    <property type="match status" value="1"/>
</dbReference>
<comment type="caution">
    <text evidence="13">The sequence shown here is derived from an EMBL/GenBank/DDBJ whole genome shotgun (WGS) entry which is preliminary data.</text>
</comment>
<evidence type="ECO:0000256" key="1">
    <source>
        <dbReference type="ARBA" id="ARBA00004173"/>
    </source>
</evidence>
<evidence type="ECO:0000256" key="8">
    <source>
        <dbReference type="PROSITE-ProRule" id="PRU00268"/>
    </source>
</evidence>
<evidence type="ECO:0000259" key="12">
    <source>
        <dbReference type="PROSITE" id="PS50881"/>
    </source>
</evidence>
<dbReference type="GO" id="GO:0005743">
    <property type="term" value="C:mitochondrial inner membrane"/>
    <property type="evidence" value="ECO:0007669"/>
    <property type="project" value="UniProtKB-ARBA"/>
</dbReference>
<dbReference type="InterPro" id="IPR005324">
    <property type="entry name" value="Ribosomal_uS5_C"/>
</dbReference>
<dbReference type="Gene3D" id="3.30.230.10">
    <property type="match status" value="1"/>
</dbReference>
<evidence type="ECO:0000256" key="5">
    <source>
        <dbReference type="ARBA" id="ARBA00023274"/>
    </source>
</evidence>
<dbReference type="SUPFAM" id="SSF54768">
    <property type="entry name" value="dsRNA-binding domain-like"/>
    <property type="match status" value="1"/>
</dbReference>
<keyword evidence="5 8" id="KW-0687">Ribonucleoprotein</keyword>
<evidence type="ECO:0000256" key="3">
    <source>
        <dbReference type="ARBA" id="ARBA00022980"/>
    </source>
</evidence>
<feature type="compositionally biased region" description="Low complexity" evidence="11">
    <location>
        <begin position="259"/>
        <end position="269"/>
    </location>
</feature>
<dbReference type="EMBL" id="JAWDGP010002226">
    <property type="protein sequence ID" value="KAK3784565.1"/>
    <property type="molecule type" value="Genomic_DNA"/>
</dbReference>
<dbReference type="PANTHER" id="PTHR48277:SF1">
    <property type="entry name" value="MITOCHONDRIAL RIBOSOMAL PROTEIN S5"/>
    <property type="match status" value="1"/>
</dbReference>
<comment type="subcellular location">
    <subcellularLocation>
        <location evidence="1">Mitochondrion</location>
    </subcellularLocation>
</comment>
<dbReference type="GO" id="GO:0006412">
    <property type="term" value="P:translation"/>
    <property type="evidence" value="ECO:0007669"/>
    <property type="project" value="InterPro"/>
</dbReference>
<dbReference type="Gene3D" id="3.30.160.20">
    <property type="match status" value="1"/>
</dbReference>
<evidence type="ECO:0000256" key="6">
    <source>
        <dbReference type="ARBA" id="ARBA00039335"/>
    </source>
</evidence>
<keyword evidence="10" id="KW-0175">Coiled coil</keyword>
<keyword evidence="4" id="KW-0496">Mitochondrion</keyword>
<evidence type="ECO:0000313" key="14">
    <source>
        <dbReference type="Proteomes" id="UP001283361"/>
    </source>
</evidence>
<dbReference type="InterPro" id="IPR014721">
    <property type="entry name" value="Ribsml_uS5_D2-typ_fold_subgr"/>
</dbReference>
<dbReference type="Proteomes" id="UP001283361">
    <property type="component" value="Unassembled WGS sequence"/>
</dbReference>
<evidence type="ECO:0000256" key="2">
    <source>
        <dbReference type="ARBA" id="ARBA00008945"/>
    </source>
</evidence>
<dbReference type="GO" id="GO:0003735">
    <property type="term" value="F:structural constituent of ribosome"/>
    <property type="evidence" value="ECO:0007669"/>
    <property type="project" value="UniProtKB-UniRule"/>
</dbReference>
<dbReference type="GO" id="GO:0005763">
    <property type="term" value="C:mitochondrial small ribosomal subunit"/>
    <property type="evidence" value="ECO:0007669"/>
    <property type="project" value="UniProtKB-ARBA"/>
</dbReference>
<dbReference type="Pfam" id="PF00333">
    <property type="entry name" value="Ribosomal_S5"/>
    <property type="match status" value="1"/>
</dbReference>
<name>A0AAE1AAY3_9GAST</name>
<sequence length="1310" mass="146513">MTSKSDILAYINSFTVDNELTVGLVIKFVINKDVSHAVSTLLSHAPTNILINHSALTSKVHRTVAEFKKRRAQNLSRPSNFQSLVDYLNGPFLLPEKKTALSTATSLPNPLLPHPIPTSTATLATPSLIAQGQPKSVKLRGDCDSCLSSRETAAVAVNELKQRLKETKRTVILLRKQYNVKAVNLFKKRKELQLRKKADRIRELSRRVLHLQNELKRVNESLMKSEILISELKKENSCLRKTLCKNNKKQEKPTPATHESYSSESSVEEIQTKSNEKQYSHLLRKCIYFALSNQVPVERAGLVVKYTVETLTGKAVNNVPAATTSSQMVLEMNVLSDIQVAECILASPSVNLAWDATTVDGMHLNEIHINTHTSSLTVTTQQLPGGTAADYAHHIHTTFTSIASLYAHFHQLDAHQVELSMTGKILSTLTDRAAANHATVVLLEEKFNKTLLELNCHLHPLDGLANASRAALKEMDRKAGKTSVTFGADCCAANLLYGLSKLRYKAKGDPSGFKAFLKAREKSCGVFVRYVGNRLHVFFHLAGTVVLYKGLLEEYLESHCAAQALGAAILKDLRDDHIMSQLVAAAWLGKLITGPWMALMYSPMHERQHLEMAGLIKACLEQISALEEYPEMVLLSSEDVFKRPLLADDPVLHALRQQEELTSVLSVIGVLLSSFKTVLVRQLQRYISGPLSSPDAAMRVNAAAAPSHNIWAERCLGMIDSAIRRAPNASMAFVDGKVKFKVNHTMKWLDEKDVKEQQAIISYAVKGAVVKKKKEKERLVEVERVIKERMLIRSQKKSMVERKKLGKAVKEVFAKDGKGLEDDLFKGLGEEARGVIGDVLENNGKVSVGKRLCHIWNVNGTDTRYDGKIAKISEKTRNIWITYWTIGETEEDGEDFKMKFGDFVADIVGETCIKCVATVTAPVSWSAVRYYPSFAGKVSANQLWDGVTSVSNAGRKRGRGRNAKKRVDLNRGQKLGIGKSGLLYPGLTGPALVGKKMLSISEQKEDKAQNEAPPVVKKSRFPKTPALQRGYSGRKFPGTSIGPPDPINDYEFEGFDTRVLEYKMVSHMTGNLGRKMRVSALVVTGNGKGLAGFAVAKAPMGKAALRKAKNMAAQRLQYFERYNDHTVFHNFAVKEHKTTLFVQKMPKGHGLRCHRVLQTICRIIGIEDLHVRTEGRTGNIQNVTKAFFRGLMEQETHQQLADRLQLNVVEYRPELEWLPLPIASPTCGKSRDEPITEEAFDFENMYYEDGKIPLKKEKDPMSRYTKDPVQWKKFLRVHKDRNQVMARNMRIIHGLEPTQEEIRIRQKPLK</sequence>
<keyword evidence="14" id="KW-1185">Reference proteome</keyword>
<comment type="similarity">
    <text evidence="2 9">Belongs to the universal ribosomal protein uS5 family.</text>
</comment>
<evidence type="ECO:0000256" key="10">
    <source>
        <dbReference type="SAM" id="Coils"/>
    </source>
</evidence>
<dbReference type="InterPro" id="IPR048584">
    <property type="entry name" value="Ribosomal_uS5m_N"/>
</dbReference>
<organism evidence="13 14">
    <name type="scientific">Elysia crispata</name>
    <name type="common">lettuce slug</name>
    <dbReference type="NCBI Taxonomy" id="231223"/>
    <lineage>
        <taxon>Eukaryota</taxon>
        <taxon>Metazoa</taxon>
        <taxon>Spiralia</taxon>
        <taxon>Lophotrochozoa</taxon>
        <taxon>Mollusca</taxon>
        <taxon>Gastropoda</taxon>
        <taxon>Heterobranchia</taxon>
        <taxon>Euthyneura</taxon>
        <taxon>Panpulmonata</taxon>
        <taxon>Sacoglossa</taxon>
        <taxon>Placobranchoidea</taxon>
        <taxon>Plakobranchidae</taxon>
        <taxon>Elysia</taxon>
    </lineage>
</organism>
<evidence type="ECO:0000256" key="4">
    <source>
        <dbReference type="ARBA" id="ARBA00023128"/>
    </source>
</evidence>
<evidence type="ECO:0000256" key="7">
    <source>
        <dbReference type="ARBA" id="ARBA00041606"/>
    </source>
</evidence>
<dbReference type="GO" id="GO:0003723">
    <property type="term" value="F:RNA binding"/>
    <property type="evidence" value="ECO:0007669"/>
    <property type="project" value="InterPro"/>
</dbReference>
<dbReference type="Pfam" id="PF03719">
    <property type="entry name" value="Ribosomal_S5_C"/>
    <property type="match status" value="1"/>
</dbReference>
<dbReference type="SUPFAM" id="SSF54211">
    <property type="entry name" value="Ribosomal protein S5 domain 2-like"/>
    <property type="match status" value="1"/>
</dbReference>
<dbReference type="InterPro" id="IPR020568">
    <property type="entry name" value="Ribosomal_Su5_D2-typ_SF"/>
</dbReference>
<gene>
    <name evidence="13" type="ORF">RRG08_003373</name>
</gene>
<feature type="domain" description="S5 DRBM" evidence="12">
    <location>
        <begin position="1055"/>
        <end position="1119"/>
    </location>
</feature>
<dbReference type="InterPro" id="IPR000851">
    <property type="entry name" value="Ribosomal_uS5"/>
</dbReference>
<dbReference type="InterPro" id="IPR013810">
    <property type="entry name" value="Ribosomal_uS5_N"/>
</dbReference>
<keyword evidence="3 8" id="KW-0689">Ribosomal protein</keyword>
<evidence type="ECO:0000256" key="11">
    <source>
        <dbReference type="SAM" id="MobiDB-lite"/>
    </source>
</evidence>
<feature type="coiled-coil region" evidence="10">
    <location>
        <begin position="150"/>
        <end position="235"/>
    </location>
</feature>
<evidence type="ECO:0000313" key="13">
    <source>
        <dbReference type="EMBL" id="KAK3784565.1"/>
    </source>
</evidence>
<evidence type="ECO:0000256" key="9">
    <source>
        <dbReference type="RuleBase" id="RU003823"/>
    </source>
</evidence>
<dbReference type="PROSITE" id="PS50881">
    <property type="entry name" value="S5_DSRBD"/>
    <property type="match status" value="1"/>
</dbReference>